<evidence type="ECO:0000256" key="7">
    <source>
        <dbReference type="HAMAP-Rule" id="MF_00009"/>
    </source>
</evidence>
<feature type="binding site" evidence="7">
    <location>
        <position position="123"/>
    </location>
    <ligand>
        <name>Zn(2+)</name>
        <dbReference type="ChEBI" id="CHEBI:29105"/>
        <note>catalytic</note>
    </ligand>
</feature>
<keyword evidence="7" id="KW-0690">Ribosome biogenesis</keyword>
<comment type="caution">
    <text evidence="8">The sequence shown here is derived from an EMBL/GenBank/DDBJ whole genome shotgun (WGS) entry which is preliminary data.</text>
</comment>
<dbReference type="SUPFAM" id="SSF55486">
    <property type="entry name" value="Metalloproteases ('zincins'), catalytic domain"/>
    <property type="match status" value="1"/>
</dbReference>
<dbReference type="GO" id="GO:0004521">
    <property type="term" value="F:RNA endonuclease activity"/>
    <property type="evidence" value="ECO:0007669"/>
    <property type="project" value="UniProtKB-UniRule"/>
</dbReference>
<dbReference type="Proteomes" id="UP000325255">
    <property type="component" value="Unassembled WGS sequence"/>
</dbReference>
<dbReference type="HAMAP" id="MF_00009">
    <property type="entry name" value="Endoribonucl_YbeY"/>
    <property type="match status" value="1"/>
</dbReference>
<dbReference type="EC" id="3.1.-.-" evidence="7"/>
<dbReference type="NCBIfam" id="TIGR00043">
    <property type="entry name" value="rRNA maturation RNase YbeY"/>
    <property type="match status" value="1"/>
</dbReference>
<dbReference type="GO" id="GO:0004222">
    <property type="term" value="F:metalloendopeptidase activity"/>
    <property type="evidence" value="ECO:0007669"/>
    <property type="project" value="InterPro"/>
</dbReference>
<reference evidence="8 9" key="1">
    <citation type="submission" date="2019-09" db="EMBL/GenBank/DDBJ databases">
        <title>Genome sequence of Rhodovastum atsumiense, a diverse member of the Acetobacteraceae family of non-sulfur purple photosynthetic bacteria.</title>
        <authorList>
            <person name="Meyer T."/>
            <person name="Kyndt J."/>
        </authorList>
    </citation>
    <scope>NUCLEOTIDE SEQUENCE [LARGE SCALE GENOMIC DNA]</scope>
    <source>
        <strain evidence="8 9">DSM 21279</strain>
    </source>
</reference>
<name>A0A5M6IMI4_9PROT</name>
<dbReference type="GO" id="GO:0006364">
    <property type="term" value="P:rRNA processing"/>
    <property type="evidence" value="ECO:0007669"/>
    <property type="project" value="UniProtKB-UniRule"/>
</dbReference>
<organism evidence="8 9">
    <name type="scientific">Rhodovastum atsumiense</name>
    <dbReference type="NCBI Taxonomy" id="504468"/>
    <lineage>
        <taxon>Bacteria</taxon>
        <taxon>Pseudomonadati</taxon>
        <taxon>Pseudomonadota</taxon>
        <taxon>Alphaproteobacteria</taxon>
        <taxon>Acetobacterales</taxon>
        <taxon>Acetobacteraceae</taxon>
        <taxon>Rhodovastum</taxon>
    </lineage>
</organism>
<dbReference type="RefSeq" id="WP_150043550.1">
    <property type="nucleotide sequence ID" value="NZ_OW485601.1"/>
</dbReference>
<comment type="subcellular location">
    <subcellularLocation>
        <location evidence="7">Cytoplasm</location>
    </subcellularLocation>
</comment>
<keyword evidence="9" id="KW-1185">Reference proteome</keyword>
<keyword evidence="2 7" id="KW-0540">Nuclease</keyword>
<comment type="function">
    <text evidence="7">Single strand-specific metallo-endoribonuclease involved in late-stage 70S ribosome quality control and in maturation of the 3' terminus of the 16S rRNA.</text>
</comment>
<evidence type="ECO:0000256" key="4">
    <source>
        <dbReference type="ARBA" id="ARBA00022759"/>
    </source>
</evidence>
<evidence type="ECO:0000313" key="8">
    <source>
        <dbReference type="EMBL" id="KAA5609493.1"/>
    </source>
</evidence>
<comment type="cofactor">
    <cofactor evidence="7">
        <name>Zn(2+)</name>
        <dbReference type="ChEBI" id="CHEBI:29105"/>
    </cofactor>
    <text evidence="7">Binds 1 zinc ion.</text>
</comment>
<dbReference type="EMBL" id="VWPK01000049">
    <property type="protein sequence ID" value="KAA5609493.1"/>
    <property type="molecule type" value="Genomic_DNA"/>
</dbReference>
<keyword evidence="7" id="KW-0963">Cytoplasm</keyword>
<evidence type="ECO:0000256" key="1">
    <source>
        <dbReference type="ARBA" id="ARBA00010875"/>
    </source>
</evidence>
<keyword evidence="6 7" id="KW-0862">Zinc</keyword>
<dbReference type="Gene3D" id="3.40.390.30">
    <property type="entry name" value="Metalloproteases ('zincins'), catalytic domain"/>
    <property type="match status" value="1"/>
</dbReference>
<keyword evidence="4 7" id="KW-0255">Endonuclease</keyword>
<dbReference type="InterPro" id="IPR002036">
    <property type="entry name" value="YbeY"/>
</dbReference>
<dbReference type="OrthoDB" id="9807740at2"/>
<dbReference type="PANTHER" id="PTHR46986:SF1">
    <property type="entry name" value="ENDORIBONUCLEASE YBEY, CHLOROPLASTIC"/>
    <property type="match status" value="1"/>
</dbReference>
<evidence type="ECO:0000256" key="6">
    <source>
        <dbReference type="ARBA" id="ARBA00022833"/>
    </source>
</evidence>
<feature type="binding site" evidence="7">
    <location>
        <position position="117"/>
    </location>
    <ligand>
        <name>Zn(2+)</name>
        <dbReference type="ChEBI" id="CHEBI:29105"/>
        <note>catalytic</note>
    </ligand>
</feature>
<proteinExistence type="inferred from homology"/>
<sequence>MDPSHSRGPAAAGFQIIVDEPAWRRIVPQAERVAARAAQVACVHGTVLLASDAAVKQLNARHRGRNKPTNVLTFEPAAPGLPGDIVLALGTVRREAAQSGKRPAHHLAHLIVHGSLHLQGHDHEEAGEARRMEMAEARILRRLGVPNPWKR</sequence>
<keyword evidence="7" id="KW-0698">rRNA processing</keyword>
<dbReference type="InterPro" id="IPR020549">
    <property type="entry name" value="YbeY_CS"/>
</dbReference>
<feature type="binding site" evidence="7">
    <location>
        <position position="113"/>
    </location>
    <ligand>
        <name>Zn(2+)</name>
        <dbReference type="ChEBI" id="CHEBI:29105"/>
        <note>catalytic</note>
    </ligand>
</feature>
<keyword evidence="5 7" id="KW-0378">Hydrolase</keyword>
<protein>
    <recommendedName>
        <fullName evidence="7">Endoribonuclease YbeY</fullName>
        <ecNumber evidence="7">3.1.-.-</ecNumber>
    </recommendedName>
</protein>
<dbReference type="PROSITE" id="PS01306">
    <property type="entry name" value="UPF0054"/>
    <property type="match status" value="1"/>
</dbReference>
<gene>
    <name evidence="7 8" type="primary">ybeY</name>
    <name evidence="8" type="ORF">F1189_23860</name>
</gene>
<dbReference type="AlphaFoldDB" id="A0A5M6IMI4"/>
<keyword evidence="3 7" id="KW-0479">Metal-binding</keyword>
<dbReference type="PANTHER" id="PTHR46986">
    <property type="entry name" value="ENDORIBONUCLEASE YBEY, CHLOROPLASTIC"/>
    <property type="match status" value="1"/>
</dbReference>
<dbReference type="GO" id="GO:0005737">
    <property type="term" value="C:cytoplasm"/>
    <property type="evidence" value="ECO:0007669"/>
    <property type="project" value="UniProtKB-SubCell"/>
</dbReference>
<accession>A0A5M6IMI4</accession>
<evidence type="ECO:0000256" key="3">
    <source>
        <dbReference type="ARBA" id="ARBA00022723"/>
    </source>
</evidence>
<dbReference type="GO" id="GO:0008270">
    <property type="term" value="F:zinc ion binding"/>
    <property type="evidence" value="ECO:0007669"/>
    <property type="project" value="UniProtKB-UniRule"/>
</dbReference>
<dbReference type="InterPro" id="IPR023091">
    <property type="entry name" value="MetalPrtase_cat_dom_sf_prd"/>
</dbReference>
<evidence type="ECO:0000313" key="9">
    <source>
        <dbReference type="Proteomes" id="UP000325255"/>
    </source>
</evidence>
<dbReference type="Pfam" id="PF02130">
    <property type="entry name" value="YbeY"/>
    <property type="match status" value="1"/>
</dbReference>
<evidence type="ECO:0000256" key="5">
    <source>
        <dbReference type="ARBA" id="ARBA00022801"/>
    </source>
</evidence>
<comment type="similarity">
    <text evidence="1 7">Belongs to the endoribonuclease YbeY family.</text>
</comment>
<evidence type="ECO:0000256" key="2">
    <source>
        <dbReference type="ARBA" id="ARBA00022722"/>
    </source>
</evidence>